<dbReference type="Proteomes" id="UP000077824">
    <property type="component" value="Chromosome"/>
</dbReference>
<evidence type="ECO:0000313" key="3">
    <source>
        <dbReference type="Proteomes" id="UP000077824"/>
    </source>
</evidence>
<feature type="chain" id="PRO_5008003810" description="DUF4421 domain-containing protein" evidence="1">
    <location>
        <begin position="20"/>
        <end position="341"/>
    </location>
</feature>
<evidence type="ECO:0008006" key="4">
    <source>
        <dbReference type="Google" id="ProtNLM"/>
    </source>
</evidence>
<sequence length="341" mass="39614">MKKTTHFLLCWLLGFFANAQKQPDSTKIISYEDQVMVRLNFDTNIEDYVAVYKGEKFSKTKLSINNKINTSFSIDYKIISATFSFAPNFIPGNNDNHLKGESSYSDIRFRFFPKSFIQTVYYKNSKGFYLKNMQDFDPDWQKGKDAYLKLPDLRIQSFGGITAYSFNKDFSLKSIYYQREWQKESNGSFVPALEYDLTFFKNKDIDDLKSMETQINIGANLAYYYNWVVTKNVNISPFAFAGIGGKWSSYQEDLENGSKSEKEKNKYFTKKFGGGIHIGYNSDRFLFGGKLNLMSYNYKQDADSHVQNNNTYGLIYVGYRFAPPKVVKNSYDKIQKRVPIL</sequence>
<protein>
    <recommendedName>
        <fullName evidence="4">DUF4421 domain-containing protein</fullName>
    </recommendedName>
</protein>
<feature type="signal peptide" evidence="1">
    <location>
        <begin position="1"/>
        <end position="19"/>
    </location>
</feature>
<proteinExistence type="predicted"/>
<name>A0A172XUV2_9FLAO</name>
<dbReference type="InterPro" id="IPR025535">
    <property type="entry name" value="DUF4421"/>
</dbReference>
<reference evidence="2 3" key="1">
    <citation type="submission" date="2016-04" db="EMBL/GenBank/DDBJ databases">
        <title>Complete Genome Sequence of Chryseobacterium sp. IHBB 10212.</title>
        <authorList>
            <person name="Pal M."/>
            <person name="Swarnkar M.K."/>
            <person name="Kaushal K."/>
            <person name="Chhibber S."/>
            <person name="Singh A.K."/>
            <person name="Gulati A."/>
        </authorList>
    </citation>
    <scope>NUCLEOTIDE SEQUENCE [LARGE SCALE GENOMIC DNA]</scope>
    <source>
        <strain evidence="2 3">IHBB 10212</strain>
    </source>
</reference>
<dbReference type="EMBL" id="CP015199">
    <property type="protein sequence ID" value="ANF50748.1"/>
    <property type="molecule type" value="Genomic_DNA"/>
</dbReference>
<dbReference type="OrthoDB" id="669053at2"/>
<evidence type="ECO:0000313" key="2">
    <source>
        <dbReference type="EMBL" id="ANF50748.1"/>
    </source>
</evidence>
<dbReference type="KEGG" id="chh:A0O34_09540"/>
<gene>
    <name evidence="2" type="ORF">A0O34_09540</name>
</gene>
<keyword evidence="3" id="KW-1185">Reference proteome</keyword>
<dbReference type="Pfam" id="PF14391">
    <property type="entry name" value="DUF4421"/>
    <property type="match status" value="1"/>
</dbReference>
<keyword evidence="1" id="KW-0732">Signal</keyword>
<organism evidence="2 3">
    <name type="scientific">Chryseobacterium glaciei</name>
    <dbReference type="NCBI Taxonomy" id="1685010"/>
    <lineage>
        <taxon>Bacteria</taxon>
        <taxon>Pseudomonadati</taxon>
        <taxon>Bacteroidota</taxon>
        <taxon>Flavobacteriia</taxon>
        <taxon>Flavobacteriales</taxon>
        <taxon>Weeksellaceae</taxon>
        <taxon>Chryseobacterium group</taxon>
        <taxon>Chryseobacterium</taxon>
    </lineage>
</organism>
<evidence type="ECO:0000256" key="1">
    <source>
        <dbReference type="SAM" id="SignalP"/>
    </source>
</evidence>
<dbReference type="STRING" id="1685010.A0O34_09540"/>
<accession>A0A172XUV2</accession>
<dbReference type="RefSeq" id="WP_066754082.1">
    <property type="nucleotide sequence ID" value="NZ_CP015199.1"/>
</dbReference>
<dbReference type="AlphaFoldDB" id="A0A172XUV2"/>